<dbReference type="AlphaFoldDB" id="K1WZR9"/>
<keyword evidence="1" id="KW-0732">Signal</keyword>
<evidence type="ECO:0000256" key="1">
    <source>
        <dbReference type="SAM" id="SignalP"/>
    </source>
</evidence>
<reference evidence="3 4" key="1">
    <citation type="journal article" date="2012" name="BMC Genomics">
        <title>Sequencing the genome of Marssonina brunnea reveals fungus-poplar co-evolution.</title>
        <authorList>
            <person name="Zhu S."/>
            <person name="Cao Y.-Z."/>
            <person name="Jiang C."/>
            <person name="Tan B.-Y."/>
            <person name="Wang Z."/>
            <person name="Feng S."/>
            <person name="Zhang L."/>
            <person name="Su X.-H."/>
            <person name="Brejova B."/>
            <person name="Vinar T."/>
            <person name="Xu M."/>
            <person name="Wang M.-X."/>
            <person name="Zhang S.-G."/>
            <person name="Huang M.-R."/>
            <person name="Wu R."/>
            <person name="Zhou Y."/>
        </authorList>
    </citation>
    <scope>NUCLEOTIDE SEQUENCE [LARGE SCALE GENOMIC DNA]</scope>
    <source>
        <strain evidence="3 4">MB_m1</strain>
    </source>
</reference>
<dbReference type="GeneID" id="18759419"/>
<sequence length="455" mass="47868">MVFSSSFAAAAAATLLTLATANTGITVLDPVSRYDCPFSPDYSFDSPVNMTEYTDITPKKNFTLYYESNTSTAAAEVSLGMKHPSVLLEDIPDISRVACTHWTVAITFNSRNTYKKSVSTWPSSSFVIFTNNLGNCDAPYERGLYYVSGLTFNSSTNTIIASTTPTSFESCTETMDISFLTPATLAGAEAEAAVSKRDIAASFSSDFPSEITLVNDPGVLITASDTRLSGSFNLSGRVSYDFWRFKFTTFYLELEVYAEGGTTIDANATIPRVASEWDFQAADVSVSAFEIAGILSMGPKIGFGLGVDASAAGSVAMSAELGASLEGGLVHLDLLDSKESYTEGWTPVYSYDVDISGAVQAEVSPYLALTAGFGASFLSGLVELDAGLMVKSQIVNVFNVTLALQAGGAGGSNVTVPVWGNSTACRNSLGLSLSSDFVVDISAGAIEARSSDAAA</sequence>
<dbReference type="Proteomes" id="UP000006753">
    <property type="component" value="Unassembled WGS sequence"/>
</dbReference>
<dbReference type="RefSeq" id="XP_007291373.1">
    <property type="nucleotide sequence ID" value="XM_007291311.1"/>
</dbReference>
<keyword evidence="4" id="KW-1185">Reference proteome</keyword>
<dbReference type="OrthoDB" id="160645at2759"/>
<dbReference type="EMBL" id="JH921433">
    <property type="protein sequence ID" value="EKD18491.1"/>
    <property type="molecule type" value="Genomic_DNA"/>
</dbReference>
<feature type="chain" id="PRO_5003852829" evidence="1">
    <location>
        <begin position="22"/>
        <end position="455"/>
    </location>
</feature>
<feature type="signal peptide" evidence="1">
    <location>
        <begin position="1"/>
        <end position="21"/>
    </location>
</feature>
<feature type="domain" description="DUF7029" evidence="2">
    <location>
        <begin position="79"/>
        <end position="176"/>
    </location>
</feature>
<dbReference type="InterPro" id="IPR054293">
    <property type="entry name" value="DUF7029"/>
</dbReference>
<dbReference type="HOGENOM" id="CLU_023307_1_0_1"/>
<dbReference type="InParanoid" id="K1WZR9"/>
<dbReference type="Pfam" id="PF22974">
    <property type="entry name" value="DUF7029"/>
    <property type="match status" value="1"/>
</dbReference>
<dbReference type="eggNOG" id="ENOG502SM3N">
    <property type="taxonomic scope" value="Eukaryota"/>
</dbReference>
<evidence type="ECO:0000259" key="2">
    <source>
        <dbReference type="Pfam" id="PF22974"/>
    </source>
</evidence>
<dbReference type="OMA" id="QSQCWNF"/>
<evidence type="ECO:0000313" key="4">
    <source>
        <dbReference type="Proteomes" id="UP000006753"/>
    </source>
</evidence>
<gene>
    <name evidence="3" type="ORF">MBM_03484</name>
</gene>
<protein>
    <submittedName>
        <fullName evidence="3">Isoamyl alcohol oxidase</fullName>
    </submittedName>
</protein>
<name>K1WZR9_MARBU</name>
<accession>K1WZR9</accession>
<dbReference type="KEGG" id="mbe:MBM_03484"/>
<proteinExistence type="predicted"/>
<organism evidence="3 4">
    <name type="scientific">Marssonina brunnea f. sp. multigermtubi (strain MB_m1)</name>
    <name type="common">Marssonina leaf spot fungus</name>
    <dbReference type="NCBI Taxonomy" id="1072389"/>
    <lineage>
        <taxon>Eukaryota</taxon>
        <taxon>Fungi</taxon>
        <taxon>Dikarya</taxon>
        <taxon>Ascomycota</taxon>
        <taxon>Pezizomycotina</taxon>
        <taxon>Leotiomycetes</taxon>
        <taxon>Helotiales</taxon>
        <taxon>Drepanopezizaceae</taxon>
        <taxon>Drepanopeziza</taxon>
    </lineage>
</organism>
<evidence type="ECO:0000313" key="3">
    <source>
        <dbReference type="EMBL" id="EKD18491.1"/>
    </source>
</evidence>